<reference evidence="1" key="1">
    <citation type="submission" date="2014-09" db="EMBL/GenBank/DDBJ databases">
        <authorList>
            <person name="Magalhaes I.L.F."/>
            <person name="Oliveira U."/>
            <person name="Santos F.R."/>
            <person name="Vidigal T.H.D.A."/>
            <person name="Brescovit A.D."/>
            <person name="Santos A.J."/>
        </authorList>
    </citation>
    <scope>NUCLEOTIDE SEQUENCE</scope>
    <source>
        <tissue evidence="1">Shoot tissue taken approximately 20 cm above the soil surface</tissue>
    </source>
</reference>
<name>A0A0A9HRJ0_ARUDO</name>
<dbReference type="AlphaFoldDB" id="A0A0A9HRJ0"/>
<accession>A0A0A9HRJ0</accession>
<proteinExistence type="predicted"/>
<protein>
    <submittedName>
        <fullName evidence="1">Uncharacterized protein</fullName>
    </submittedName>
</protein>
<dbReference type="EMBL" id="GBRH01158151">
    <property type="protein sequence ID" value="JAE39745.1"/>
    <property type="molecule type" value="Transcribed_RNA"/>
</dbReference>
<reference evidence="1" key="2">
    <citation type="journal article" date="2015" name="Data Brief">
        <title>Shoot transcriptome of the giant reed, Arundo donax.</title>
        <authorList>
            <person name="Barrero R.A."/>
            <person name="Guerrero F.D."/>
            <person name="Moolhuijzen P."/>
            <person name="Goolsby J.A."/>
            <person name="Tidwell J."/>
            <person name="Bellgard S.E."/>
            <person name="Bellgard M.I."/>
        </authorList>
    </citation>
    <scope>NUCLEOTIDE SEQUENCE</scope>
    <source>
        <tissue evidence="1">Shoot tissue taken approximately 20 cm above the soil surface</tissue>
    </source>
</reference>
<sequence>MLITQLVRQCLFQCKVVQKWSHCRSTVGRSLVKLEVTKSFRIHSSEETSFRWRNTS</sequence>
<organism evidence="1">
    <name type="scientific">Arundo donax</name>
    <name type="common">Giant reed</name>
    <name type="synonym">Donax arundinaceus</name>
    <dbReference type="NCBI Taxonomy" id="35708"/>
    <lineage>
        <taxon>Eukaryota</taxon>
        <taxon>Viridiplantae</taxon>
        <taxon>Streptophyta</taxon>
        <taxon>Embryophyta</taxon>
        <taxon>Tracheophyta</taxon>
        <taxon>Spermatophyta</taxon>
        <taxon>Magnoliopsida</taxon>
        <taxon>Liliopsida</taxon>
        <taxon>Poales</taxon>
        <taxon>Poaceae</taxon>
        <taxon>PACMAD clade</taxon>
        <taxon>Arundinoideae</taxon>
        <taxon>Arundineae</taxon>
        <taxon>Arundo</taxon>
    </lineage>
</organism>
<evidence type="ECO:0000313" key="1">
    <source>
        <dbReference type="EMBL" id="JAE39745.1"/>
    </source>
</evidence>